<feature type="region of interest" description="Disordered" evidence="1">
    <location>
        <begin position="278"/>
        <end position="298"/>
    </location>
</feature>
<organism evidence="2 3">
    <name type="scientific">Mycena alexandri</name>
    <dbReference type="NCBI Taxonomy" id="1745969"/>
    <lineage>
        <taxon>Eukaryota</taxon>
        <taxon>Fungi</taxon>
        <taxon>Dikarya</taxon>
        <taxon>Basidiomycota</taxon>
        <taxon>Agaricomycotina</taxon>
        <taxon>Agaricomycetes</taxon>
        <taxon>Agaricomycetidae</taxon>
        <taxon>Agaricales</taxon>
        <taxon>Marasmiineae</taxon>
        <taxon>Mycenaceae</taxon>
        <taxon>Mycena</taxon>
    </lineage>
</organism>
<dbReference type="Proteomes" id="UP001218188">
    <property type="component" value="Unassembled WGS sequence"/>
</dbReference>
<reference evidence="2" key="1">
    <citation type="submission" date="2023-03" db="EMBL/GenBank/DDBJ databases">
        <title>Massive genome expansion in bonnet fungi (Mycena s.s.) driven by repeated elements and novel gene families across ecological guilds.</title>
        <authorList>
            <consortium name="Lawrence Berkeley National Laboratory"/>
            <person name="Harder C.B."/>
            <person name="Miyauchi S."/>
            <person name="Viragh M."/>
            <person name="Kuo A."/>
            <person name="Thoen E."/>
            <person name="Andreopoulos B."/>
            <person name="Lu D."/>
            <person name="Skrede I."/>
            <person name="Drula E."/>
            <person name="Henrissat B."/>
            <person name="Morin E."/>
            <person name="Kohler A."/>
            <person name="Barry K."/>
            <person name="LaButti K."/>
            <person name="Morin E."/>
            <person name="Salamov A."/>
            <person name="Lipzen A."/>
            <person name="Mereny Z."/>
            <person name="Hegedus B."/>
            <person name="Baldrian P."/>
            <person name="Stursova M."/>
            <person name="Weitz H."/>
            <person name="Taylor A."/>
            <person name="Grigoriev I.V."/>
            <person name="Nagy L.G."/>
            <person name="Martin F."/>
            <person name="Kauserud H."/>
        </authorList>
    </citation>
    <scope>NUCLEOTIDE SEQUENCE</scope>
    <source>
        <strain evidence="2">CBHHK200</strain>
    </source>
</reference>
<keyword evidence="3" id="KW-1185">Reference proteome</keyword>
<feature type="region of interest" description="Disordered" evidence="1">
    <location>
        <begin position="67"/>
        <end position="122"/>
    </location>
</feature>
<dbReference type="AlphaFoldDB" id="A0AAD6X0N1"/>
<dbReference type="EMBL" id="JARJCM010000081">
    <property type="protein sequence ID" value="KAJ7031445.1"/>
    <property type="molecule type" value="Genomic_DNA"/>
</dbReference>
<gene>
    <name evidence="2" type="ORF">C8F04DRAFT_1397193</name>
</gene>
<feature type="compositionally biased region" description="Pro residues" evidence="1">
    <location>
        <begin position="368"/>
        <end position="384"/>
    </location>
</feature>
<accession>A0AAD6X0N1</accession>
<name>A0AAD6X0N1_9AGAR</name>
<feature type="region of interest" description="Disordered" evidence="1">
    <location>
        <begin position="334"/>
        <end position="440"/>
    </location>
</feature>
<feature type="compositionally biased region" description="Low complexity" evidence="1">
    <location>
        <begin position="414"/>
        <end position="440"/>
    </location>
</feature>
<evidence type="ECO:0000313" key="3">
    <source>
        <dbReference type="Proteomes" id="UP001218188"/>
    </source>
</evidence>
<proteinExistence type="predicted"/>
<sequence>MSDPTLCRGMDSNGHQCICMRADDTYVDNDKRTLCTNCGHIASAHPQARPNVAAMVRGFQDAGKLRTAASISSSEKASREDAEAETSAGLRPKNSQKRKLDNAPEPASKKNKGSKAKGKAKKIEGEEVKYGKAVLLTCGLSTDGTLRNSKIPPVDDIQEMRQAGLVVLSNPKNPLSINTAWDNDDVQAEILRLFPDPLAYLSRHTPSGEQQSWVGAVARKGLLTIALDAHPTGVELADYCKILGRGPQERVLYIASKVRIPRRRWNWAQSDSEDLGSDIDTLPSEDILRTPPKPRPMYKGKVKVKVEPVEDEEEPDMRKAAKIRTRLATGALKKNKTPLFIPGSDDSPSASGSGDIVVVSDDDEELPSAPPIPWRPKSPSPAPSFAPLSPNQDPPSFFEDYTHSFPQSPPPSQPDFSFAAGPSNPGSSSTSALGSSTSFPSSLFSTNFSPWVLPSTTSAAPLPPSTTVPIAVAPPAAPVAIPDSEALPEISPALPPVAPARRFKKMGKGRGDKAE</sequence>
<feature type="compositionally biased region" description="Basic residues" evidence="1">
    <location>
        <begin position="109"/>
        <end position="120"/>
    </location>
</feature>
<comment type="caution">
    <text evidence="2">The sequence shown here is derived from an EMBL/GenBank/DDBJ whole genome shotgun (WGS) entry which is preliminary data.</text>
</comment>
<evidence type="ECO:0000313" key="2">
    <source>
        <dbReference type="EMBL" id="KAJ7031445.1"/>
    </source>
</evidence>
<protein>
    <submittedName>
        <fullName evidence="2">Uncharacterized protein</fullName>
    </submittedName>
</protein>
<feature type="compositionally biased region" description="Low complexity" evidence="1">
    <location>
        <begin position="342"/>
        <end position="359"/>
    </location>
</feature>
<feature type="region of interest" description="Disordered" evidence="1">
    <location>
        <begin position="487"/>
        <end position="515"/>
    </location>
</feature>
<evidence type="ECO:0000256" key="1">
    <source>
        <dbReference type="SAM" id="MobiDB-lite"/>
    </source>
</evidence>